<dbReference type="AlphaFoldDB" id="A0A8J3CHQ0"/>
<evidence type="ECO:0000313" key="2">
    <source>
        <dbReference type="Proteomes" id="UP000637578"/>
    </source>
</evidence>
<protein>
    <submittedName>
        <fullName evidence="1">Uncharacterized protein</fullName>
    </submittedName>
</protein>
<dbReference type="EMBL" id="BMMK01000038">
    <property type="protein sequence ID" value="GGM76887.1"/>
    <property type="molecule type" value="Genomic_DNA"/>
</dbReference>
<reference evidence="1" key="1">
    <citation type="journal article" date="2014" name="Int. J. Syst. Evol. Microbiol.">
        <title>Complete genome sequence of Corynebacterium casei LMG S-19264T (=DSM 44701T), isolated from a smear-ripened cheese.</title>
        <authorList>
            <consortium name="US DOE Joint Genome Institute (JGI-PGF)"/>
            <person name="Walter F."/>
            <person name="Albersmeier A."/>
            <person name="Kalinowski J."/>
            <person name="Ruckert C."/>
        </authorList>
    </citation>
    <scope>NUCLEOTIDE SEQUENCE</scope>
    <source>
        <strain evidence="1">CGMCC 4.5737</strain>
    </source>
</reference>
<dbReference type="Proteomes" id="UP000637578">
    <property type="component" value="Unassembled WGS sequence"/>
</dbReference>
<dbReference type="RefSeq" id="WP_189061282.1">
    <property type="nucleotide sequence ID" value="NZ_BMMK01000038.1"/>
</dbReference>
<gene>
    <name evidence="1" type="ORF">GCM10012275_54460</name>
</gene>
<comment type="caution">
    <text evidence="1">The sequence shown here is derived from an EMBL/GenBank/DDBJ whole genome shotgun (WGS) entry which is preliminary data.</text>
</comment>
<accession>A0A8J3CHQ0</accession>
<keyword evidence="2" id="KW-1185">Reference proteome</keyword>
<proteinExistence type="predicted"/>
<evidence type="ECO:0000313" key="1">
    <source>
        <dbReference type="EMBL" id="GGM76887.1"/>
    </source>
</evidence>
<sequence>MTEIDTGLSWDDFTAYVSGLSGDAVWRQWADKQPRVVSDPQEITAITAQLRT</sequence>
<reference evidence="1" key="2">
    <citation type="submission" date="2020-09" db="EMBL/GenBank/DDBJ databases">
        <authorList>
            <person name="Sun Q."/>
            <person name="Zhou Y."/>
        </authorList>
    </citation>
    <scope>NUCLEOTIDE SEQUENCE</scope>
    <source>
        <strain evidence="1">CGMCC 4.5737</strain>
    </source>
</reference>
<name>A0A8J3CHQ0_9PSEU</name>
<organism evidence="1 2">
    <name type="scientific">Longimycelium tulufanense</name>
    <dbReference type="NCBI Taxonomy" id="907463"/>
    <lineage>
        <taxon>Bacteria</taxon>
        <taxon>Bacillati</taxon>
        <taxon>Actinomycetota</taxon>
        <taxon>Actinomycetes</taxon>
        <taxon>Pseudonocardiales</taxon>
        <taxon>Pseudonocardiaceae</taxon>
        <taxon>Longimycelium</taxon>
    </lineage>
</organism>